<evidence type="ECO:0000313" key="1">
    <source>
        <dbReference type="EMBL" id="QBR02512.1"/>
    </source>
</evidence>
<dbReference type="EMBL" id="CP038151">
    <property type="protein sequence ID" value="QBR02512.1"/>
    <property type="molecule type" value="Genomic_DNA"/>
</dbReference>
<gene>
    <name evidence="1" type="ORF">E1956_35315</name>
</gene>
<dbReference type="RefSeq" id="WP_134758036.1">
    <property type="nucleotide sequence ID" value="NZ_CP038151.1"/>
</dbReference>
<evidence type="ECO:0000313" key="2">
    <source>
        <dbReference type="Proteomes" id="UP000295727"/>
    </source>
</evidence>
<organism evidence="1 2">
    <name type="scientific">Paraburkholderia pallida</name>
    <dbReference type="NCBI Taxonomy" id="2547399"/>
    <lineage>
        <taxon>Bacteria</taxon>
        <taxon>Pseudomonadati</taxon>
        <taxon>Pseudomonadota</taxon>
        <taxon>Betaproteobacteria</taxon>
        <taxon>Burkholderiales</taxon>
        <taxon>Burkholderiaceae</taxon>
        <taxon>Paraburkholderia</taxon>
    </lineage>
</organism>
<keyword evidence="2" id="KW-1185">Reference proteome</keyword>
<accession>A0A4P7D7C2</accession>
<sequence>MDDDQTLAELLSVEGADEFAYDSGVPYDRLNDESIAVVAARSGLPEIGKALVNDIRNSPPVFGPKASLELWHIVGWLPPRTMRLIMRFASLGVQYLIFLHPDSPISNRHVHEIWNSAYIYDVEYQQTIVRHRVHALVVEPDAFVFFEYRTVEELLRKPELYVKVDDHWDAPKLREAATRYGIGYRLVTDDDIGQVALANLTDLQSCYRSNYQMPPKTALAYIAKRVKSERVVSWRSLNDAGISGEAIKCAIALGLIWYPIRDWDMSLEWYSPTLMKIHIGSSDI</sequence>
<dbReference type="AlphaFoldDB" id="A0A4P7D7C2"/>
<protein>
    <submittedName>
        <fullName evidence="1">Uncharacterized protein</fullName>
    </submittedName>
</protein>
<name>A0A4P7D7C2_9BURK</name>
<reference evidence="1 2" key="1">
    <citation type="submission" date="2019-03" db="EMBL/GenBank/DDBJ databases">
        <title>Paraburkholderia sp. 7MH5, isolated from subtropical forest soil.</title>
        <authorList>
            <person name="Gao Z.-H."/>
            <person name="Qiu L.-H."/>
        </authorList>
    </citation>
    <scope>NUCLEOTIDE SEQUENCE [LARGE SCALE GENOMIC DNA]</scope>
    <source>
        <strain evidence="1 2">7MH5</strain>
    </source>
</reference>
<dbReference type="KEGG" id="ppai:E1956_35315"/>
<proteinExistence type="predicted"/>
<dbReference type="Proteomes" id="UP000295727">
    <property type="component" value="Chromosome 4"/>
</dbReference>